<dbReference type="AlphaFoldDB" id="A0A445MW64"/>
<gene>
    <name evidence="1" type="ORF">PITCH_A1920047</name>
</gene>
<dbReference type="EMBL" id="OJIN01000104">
    <property type="protein sequence ID" value="SPD73708.1"/>
    <property type="molecule type" value="Genomic_DNA"/>
</dbReference>
<organism evidence="1">
    <name type="scientific">uncultured Desulfobacterium sp</name>
    <dbReference type="NCBI Taxonomy" id="201089"/>
    <lineage>
        <taxon>Bacteria</taxon>
        <taxon>Pseudomonadati</taxon>
        <taxon>Thermodesulfobacteriota</taxon>
        <taxon>Desulfobacteria</taxon>
        <taxon>Desulfobacterales</taxon>
        <taxon>Desulfobacteriaceae</taxon>
        <taxon>Desulfobacterium</taxon>
        <taxon>environmental samples</taxon>
    </lineage>
</organism>
<proteinExistence type="predicted"/>
<name>A0A445MW64_9BACT</name>
<protein>
    <submittedName>
        <fullName evidence="1">Uncharacterized protein</fullName>
    </submittedName>
</protein>
<reference evidence="1" key="1">
    <citation type="submission" date="2018-01" db="EMBL/GenBank/DDBJ databases">
        <authorList>
            <person name="Regsiter A."/>
            <person name="William W."/>
        </authorList>
    </citation>
    <scope>NUCLEOTIDE SEQUENCE</scope>
    <source>
        <strain evidence="1">TRIP AH-1</strain>
    </source>
</reference>
<sequence length="63" mass="6715">MFVLMDYVLLDFFLNPKNPANPVKSNIMVEGSGTGAGAEPSITSFPQVAVAQWKPNSVSSVQS</sequence>
<evidence type="ECO:0000313" key="1">
    <source>
        <dbReference type="EMBL" id="SPD73708.1"/>
    </source>
</evidence>
<accession>A0A445MW64</accession>